<gene>
    <name evidence="2" type="ORF">ACFQ04_03230</name>
</gene>
<proteinExistence type="predicted"/>
<comment type="caution">
    <text evidence="2">The sequence shown here is derived from an EMBL/GenBank/DDBJ whole genome shotgun (WGS) entry which is preliminary data.</text>
</comment>
<protein>
    <submittedName>
        <fullName evidence="2">Uncharacterized protein</fullName>
    </submittedName>
</protein>
<dbReference type="Proteomes" id="UP001597068">
    <property type="component" value="Unassembled WGS sequence"/>
</dbReference>
<evidence type="ECO:0000313" key="2">
    <source>
        <dbReference type="EMBL" id="MFD0924740.1"/>
    </source>
</evidence>
<accession>A0ABW3G7C1</accession>
<evidence type="ECO:0000256" key="1">
    <source>
        <dbReference type="SAM" id="MobiDB-lite"/>
    </source>
</evidence>
<feature type="region of interest" description="Disordered" evidence="1">
    <location>
        <begin position="1"/>
        <end position="65"/>
    </location>
</feature>
<name>A0ABW3G7C1_9NOCA</name>
<feature type="compositionally biased region" description="Basic and acidic residues" evidence="1">
    <location>
        <begin position="17"/>
        <end position="48"/>
    </location>
</feature>
<dbReference type="RefSeq" id="WP_253647254.1">
    <property type="nucleotide sequence ID" value="NZ_BAAAMO010000002.1"/>
</dbReference>
<reference evidence="3" key="1">
    <citation type="journal article" date="2019" name="Int. J. Syst. Evol. Microbiol.">
        <title>The Global Catalogue of Microorganisms (GCM) 10K type strain sequencing project: providing services to taxonomists for standard genome sequencing and annotation.</title>
        <authorList>
            <consortium name="The Broad Institute Genomics Platform"/>
            <consortium name="The Broad Institute Genome Sequencing Center for Infectious Disease"/>
            <person name="Wu L."/>
            <person name="Ma J."/>
        </authorList>
    </citation>
    <scope>NUCLEOTIDE SEQUENCE [LARGE SCALE GENOMIC DNA]</scope>
    <source>
        <strain evidence="3">CCUG 50873</strain>
    </source>
</reference>
<sequence>MSSPDEPNLDDVIVPTEEVHPDHRAHAKEGAHLDQDELDERARHEEQLVHGAEPDQVGDIPDAAE</sequence>
<keyword evidence="3" id="KW-1185">Reference proteome</keyword>
<evidence type="ECO:0000313" key="3">
    <source>
        <dbReference type="Proteomes" id="UP001597068"/>
    </source>
</evidence>
<organism evidence="2 3">
    <name type="scientific">Williamsia deligens</name>
    <dbReference type="NCBI Taxonomy" id="321325"/>
    <lineage>
        <taxon>Bacteria</taxon>
        <taxon>Bacillati</taxon>
        <taxon>Actinomycetota</taxon>
        <taxon>Actinomycetes</taxon>
        <taxon>Mycobacteriales</taxon>
        <taxon>Nocardiaceae</taxon>
        <taxon>Williamsia</taxon>
    </lineage>
</organism>
<dbReference type="EMBL" id="JBHTIL010000001">
    <property type="protein sequence ID" value="MFD0924740.1"/>
    <property type="molecule type" value="Genomic_DNA"/>
</dbReference>